<protein>
    <recommendedName>
        <fullName evidence="12">Exopolygalacturonase</fullName>
        <ecNumber evidence="8">3.2.1.67</ecNumber>
    </recommendedName>
    <alternativeName>
        <fullName evidence="9">Galacturan 1,4-alpha-galacturonidase</fullName>
    </alternativeName>
    <alternativeName>
        <fullName evidence="13">Pectinase</fullName>
    </alternativeName>
</protein>
<evidence type="ECO:0000256" key="10">
    <source>
        <dbReference type="ARBA" id="ARBA00048766"/>
    </source>
</evidence>
<reference evidence="17" key="1">
    <citation type="submission" date="2015-04" db="UniProtKB">
        <authorList>
            <consortium name="EnsemblPlants"/>
        </authorList>
    </citation>
    <scope>IDENTIFICATION</scope>
</reference>
<dbReference type="GO" id="GO:0071555">
    <property type="term" value="P:cell wall organization"/>
    <property type="evidence" value="ECO:0007669"/>
    <property type="project" value="UniProtKB-KW"/>
</dbReference>
<evidence type="ECO:0000256" key="14">
    <source>
        <dbReference type="PROSITE-ProRule" id="PRU10052"/>
    </source>
</evidence>
<comment type="function">
    <text evidence="11">May function in depolymerizing pectin during pollen development, germination, and tube growth. Acts as an exo-polygalacturonase.</text>
</comment>
<dbReference type="Gene3D" id="2.160.20.10">
    <property type="entry name" value="Single-stranded right-handed beta-helix, Pectin lyase-like"/>
    <property type="match status" value="1"/>
</dbReference>
<dbReference type="GO" id="GO:0004650">
    <property type="term" value="F:polygalacturonase activity"/>
    <property type="evidence" value="ECO:0007669"/>
    <property type="project" value="InterPro"/>
</dbReference>
<dbReference type="GO" id="GO:0005975">
    <property type="term" value="P:carbohydrate metabolic process"/>
    <property type="evidence" value="ECO:0007669"/>
    <property type="project" value="InterPro"/>
</dbReference>
<keyword evidence="4" id="KW-0964">Secreted</keyword>
<evidence type="ECO:0000256" key="8">
    <source>
        <dbReference type="ARBA" id="ARBA00038933"/>
    </source>
</evidence>
<proteinExistence type="inferred from homology"/>
<feature type="compositionally biased region" description="Basic residues" evidence="16">
    <location>
        <begin position="26"/>
        <end position="42"/>
    </location>
</feature>
<dbReference type="EnsemblPlants" id="OMERI02G08420.3">
    <property type="protein sequence ID" value="OMERI02G08420.3"/>
    <property type="gene ID" value="OMERI02G08420"/>
</dbReference>
<dbReference type="InterPro" id="IPR006626">
    <property type="entry name" value="PbH1"/>
</dbReference>
<feature type="active site" evidence="14">
    <location>
        <position position="356"/>
    </location>
</feature>
<keyword evidence="3" id="KW-0134">Cell wall</keyword>
<dbReference type="SMART" id="SM00710">
    <property type="entry name" value="PbH1"/>
    <property type="match status" value="3"/>
</dbReference>
<organism evidence="17">
    <name type="scientific">Oryza meridionalis</name>
    <dbReference type="NCBI Taxonomy" id="40149"/>
    <lineage>
        <taxon>Eukaryota</taxon>
        <taxon>Viridiplantae</taxon>
        <taxon>Streptophyta</taxon>
        <taxon>Embryophyta</taxon>
        <taxon>Tracheophyta</taxon>
        <taxon>Spermatophyta</taxon>
        <taxon>Magnoliopsida</taxon>
        <taxon>Liliopsida</taxon>
        <taxon>Poales</taxon>
        <taxon>Poaceae</taxon>
        <taxon>BOP clade</taxon>
        <taxon>Oryzoideae</taxon>
        <taxon>Oryzeae</taxon>
        <taxon>Oryzinae</taxon>
        <taxon>Oryza</taxon>
    </lineage>
</organism>
<dbReference type="PROSITE" id="PS00502">
    <property type="entry name" value="POLYGALACTURONASE"/>
    <property type="match status" value="1"/>
</dbReference>
<dbReference type="SUPFAM" id="SSF51126">
    <property type="entry name" value="Pectin lyase-like"/>
    <property type="match status" value="1"/>
</dbReference>
<evidence type="ECO:0000256" key="12">
    <source>
        <dbReference type="ARBA" id="ARBA00068298"/>
    </source>
</evidence>
<dbReference type="Proteomes" id="UP000008021">
    <property type="component" value="Chromosome 2"/>
</dbReference>
<keyword evidence="6 15" id="KW-0326">Glycosidase</keyword>
<evidence type="ECO:0000256" key="3">
    <source>
        <dbReference type="ARBA" id="ARBA00022512"/>
    </source>
</evidence>
<comment type="similarity">
    <text evidence="2 15">Belongs to the glycosyl hydrolase 28 family.</text>
</comment>
<name>A0A0E0CHA3_9ORYZ</name>
<evidence type="ECO:0000256" key="7">
    <source>
        <dbReference type="ARBA" id="ARBA00023316"/>
    </source>
</evidence>
<evidence type="ECO:0000256" key="4">
    <source>
        <dbReference type="ARBA" id="ARBA00022525"/>
    </source>
</evidence>
<keyword evidence="18" id="KW-1185">Reference proteome</keyword>
<dbReference type="Pfam" id="PF00295">
    <property type="entry name" value="Glyco_hydro_28"/>
    <property type="match status" value="1"/>
</dbReference>
<evidence type="ECO:0000256" key="5">
    <source>
        <dbReference type="ARBA" id="ARBA00022801"/>
    </source>
</evidence>
<dbReference type="FunFam" id="2.160.20.10:FF:000004">
    <property type="entry name" value="Pectin lyase-like superfamily protein"/>
    <property type="match status" value="1"/>
</dbReference>
<evidence type="ECO:0000256" key="11">
    <source>
        <dbReference type="ARBA" id="ARBA00057651"/>
    </source>
</evidence>
<keyword evidence="5 15" id="KW-0378">Hydrolase</keyword>
<accession>A0A0E0CHA3</accession>
<evidence type="ECO:0000256" key="9">
    <source>
        <dbReference type="ARBA" id="ARBA00043142"/>
    </source>
</evidence>
<sequence>MKMIGRRRGGRRSSSRASRWFAPKIAGKKKNPRARHPRRRRSPCLNIASSPSRRIYNPAAITPPPPRHRRTYTDINMVSSTRRTTSSLSATTAAAIAAAAALMVSVAFATAQYTPAAPAAGATPAAPAAGAAGATPSVPAGPLDIAQLGAKGDGTSDSTAFVMQAWKNACNATGTQKIVIPPGNYLTGALNLKGPCTSNIILRLDGNLLGTGDLNAYKTNWIEVEHVDNFAINGHGIIDGQGPLVWTHNQCNKNYNCKVLPNSLVIDFSTNVTVRGITLKNSKFFHLNIFQSKNVVIDKVTITSPGDSPNTDGIHVGDSTNITISSTTIAAGDDCISIGPGTKMVRVNGVRCGPGHGISVGSLGRYKDEKDVEDIMVTNCTIKGTTNGLRIKSYEDSKSQLRATKFLYDGITMDNVSYPIIIDQKYCPNNICSTSGTSKVAVTDIVFKNIVGTSATPEAITLNCANNLPCQGVQLHNVDLKYTGQGNTTLAVCKNVAGKSSNVAKELACV</sequence>
<dbReference type="InterPro" id="IPR012334">
    <property type="entry name" value="Pectin_lyas_fold"/>
</dbReference>
<comment type="subcellular location">
    <subcellularLocation>
        <location evidence="1">Secreted</location>
        <location evidence="1">Cell wall</location>
    </subcellularLocation>
</comment>
<evidence type="ECO:0000256" key="6">
    <source>
        <dbReference type="ARBA" id="ARBA00023295"/>
    </source>
</evidence>
<dbReference type="GO" id="GO:0047911">
    <property type="term" value="F:galacturan 1,4-alpha-galacturonidase activity"/>
    <property type="evidence" value="ECO:0007669"/>
    <property type="project" value="UniProtKB-EC"/>
</dbReference>
<evidence type="ECO:0000313" key="17">
    <source>
        <dbReference type="EnsemblPlants" id="OMERI02G08420.3"/>
    </source>
</evidence>
<evidence type="ECO:0000256" key="16">
    <source>
        <dbReference type="SAM" id="MobiDB-lite"/>
    </source>
</evidence>
<dbReference type="AlphaFoldDB" id="A0A0E0CHA3"/>
<feature type="region of interest" description="Disordered" evidence="16">
    <location>
        <begin position="1"/>
        <end position="49"/>
    </location>
</feature>
<dbReference type="EC" id="3.2.1.67" evidence="8"/>
<evidence type="ECO:0000256" key="2">
    <source>
        <dbReference type="ARBA" id="ARBA00008834"/>
    </source>
</evidence>
<dbReference type="InterPro" id="IPR011050">
    <property type="entry name" value="Pectin_lyase_fold/virulence"/>
</dbReference>
<evidence type="ECO:0000256" key="1">
    <source>
        <dbReference type="ARBA" id="ARBA00004191"/>
    </source>
</evidence>
<dbReference type="InterPro" id="IPR000743">
    <property type="entry name" value="Glyco_hydro_28"/>
</dbReference>
<evidence type="ECO:0000256" key="15">
    <source>
        <dbReference type="RuleBase" id="RU361169"/>
    </source>
</evidence>
<evidence type="ECO:0000256" key="13">
    <source>
        <dbReference type="ARBA" id="ARBA00083621"/>
    </source>
</evidence>
<evidence type="ECO:0000313" key="18">
    <source>
        <dbReference type="Proteomes" id="UP000008021"/>
    </source>
</evidence>
<feature type="compositionally biased region" description="Basic residues" evidence="16">
    <location>
        <begin position="1"/>
        <end position="14"/>
    </location>
</feature>
<reference evidence="17" key="2">
    <citation type="submission" date="2018-05" db="EMBL/GenBank/DDBJ databases">
        <title>OmerRS3 (Oryza meridionalis Reference Sequence Version 3).</title>
        <authorList>
            <person name="Zhang J."/>
            <person name="Kudrna D."/>
            <person name="Lee S."/>
            <person name="Talag J."/>
            <person name="Welchert J."/>
            <person name="Wing R.A."/>
        </authorList>
    </citation>
    <scope>NUCLEOTIDE SEQUENCE [LARGE SCALE GENOMIC DNA]</scope>
    <source>
        <strain evidence="17">cv. OR44</strain>
    </source>
</reference>
<dbReference type="PANTHER" id="PTHR31375">
    <property type="match status" value="1"/>
</dbReference>
<dbReference type="HOGENOM" id="CLU_016031_2_2_1"/>
<keyword evidence="7" id="KW-0961">Cell wall biogenesis/degradation</keyword>
<comment type="catalytic activity">
    <reaction evidence="10">
        <text>[(1-&gt;4)-alpha-D-galacturonosyl](n) + H2O = alpha-D-galacturonate + [(1-&gt;4)-alpha-D-galacturonosyl](n-1)</text>
        <dbReference type="Rhea" id="RHEA:14117"/>
        <dbReference type="Rhea" id="RHEA-COMP:14570"/>
        <dbReference type="Rhea" id="RHEA-COMP:14572"/>
        <dbReference type="ChEBI" id="CHEBI:15377"/>
        <dbReference type="ChEBI" id="CHEBI:58658"/>
        <dbReference type="ChEBI" id="CHEBI:140523"/>
        <dbReference type="EC" id="3.2.1.67"/>
    </reaction>
</comment>
<dbReference type="Gramene" id="OMERI02G08420.3">
    <property type="protein sequence ID" value="OMERI02G08420.3"/>
    <property type="gene ID" value="OMERI02G08420"/>
</dbReference>